<protein>
    <submittedName>
        <fullName evidence="2">Uncharacterized protein</fullName>
    </submittedName>
</protein>
<evidence type="ECO:0000313" key="3">
    <source>
        <dbReference type="Proteomes" id="UP000489600"/>
    </source>
</evidence>
<accession>A0A565CHM2</accession>
<keyword evidence="3" id="KW-1185">Reference proteome</keyword>
<organism evidence="2 3">
    <name type="scientific">Arabis nemorensis</name>
    <dbReference type="NCBI Taxonomy" id="586526"/>
    <lineage>
        <taxon>Eukaryota</taxon>
        <taxon>Viridiplantae</taxon>
        <taxon>Streptophyta</taxon>
        <taxon>Embryophyta</taxon>
        <taxon>Tracheophyta</taxon>
        <taxon>Spermatophyta</taxon>
        <taxon>Magnoliopsida</taxon>
        <taxon>eudicotyledons</taxon>
        <taxon>Gunneridae</taxon>
        <taxon>Pentapetalae</taxon>
        <taxon>rosids</taxon>
        <taxon>malvids</taxon>
        <taxon>Brassicales</taxon>
        <taxon>Brassicaceae</taxon>
        <taxon>Arabideae</taxon>
        <taxon>Arabis</taxon>
    </lineage>
</organism>
<dbReference type="Proteomes" id="UP000489600">
    <property type="component" value="Unassembled WGS sequence"/>
</dbReference>
<dbReference type="EMBL" id="CABITT030000008">
    <property type="protein sequence ID" value="VVB13177.1"/>
    <property type="molecule type" value="Genomic_DNA"/>
</dbReference>
<name>A0A565CHM2_9BRAS</name>
<evidence type="ECO:0000313" key="2">
    <source>
        <dbReference type="EMBL" id="VVB13177.1"/>
    </source>
</evidence>
<comment type="caution">
    <text evidence="2">The sequence shown here is derived from an EMBL/GenBank/DDBJ whole genome shotgun (WGS) entry which is preliminary data.</text>
</comment>
<gene>
    <name evidence="2" type="ORF">ANE_LOCUS23621</name>
</gene>
<feature type="region of interest" description="Disordered" evidence="1">
    <location>
        <begin position="38"/>
        <end position="64"/>
    </location>
</feature>
<feature type="compositionally biased region" description="Acidic residues" evidence="1">
    <location>
        <begin position="38"/>
        <end position="54"/>
    </location>
</feature>
<evidence type="ECO:0000256" key="1">
    <source>
        <dbReference type="SAM" id="MobiDB-lite"/>
    </source>
</evidence>
<dbReference type="AlphaFoldDB" id="A0A565CHM2"/>
<reference evidence="2" key="1">
    <citation type="submission" date="2019-07" db="EMBL/GenBank/DDBJ databases">
        <authorList>
            <person name="Dittberner H."/>
        </authorList>
    </citation>
    <scope>NUCLEOTIDE SEQUENCE [LARGE SCALE GENOMIC DNA]</scope>
</reference>
<proteinExistence type="predicted"/>
<sequence length="74" mass="8387">MNSRLSVSRLSLNQPGSKFGFSLDTKVRREFIVRAEDNNTEAESVDTEEEEVVESGEAKSPRKPRIKLGDIWGY</sequence>